<dbReference type="CDD" id="cd23992">
    <property type="entry name" value="PBP_GOBP"/>
    <property type="match status" value="1"/>
</dbReference>
<comment type="subcellular location">
    <subcellularLocation>
        <location evidence="1">Secreted</location>
    </subcellularLocation>
</comment>
<dbReference type="Pfam" id="PF01395">
    <property type="entry name" value="PBP_GOBP"/>
    <property type="match status" value="1"/>
</dbReference>
<name>A0A6M9TZK9_ZEUCU</name>
<dbReference type="GO" id="GO:0005549">
    <property type="term" value="F:odorant binding"/>
    <property type="evidence" value="ECO:0007669"/>
    <property type="project" value="InterPro"/>
</dbReference>
<dbReference type="InterPro" id="IPR036728">
    <property type="entry name" value="PBP_GOBP_sf"/>
</dbReference>
<organism evidence="6">
    <name type="scientific">Zeugodacus cucurbitae</name>
    <name type="common">Melon fruit fly</name>
    <name type="synonym">Bactrocera cucurbitae</name>
    <dbReference type="NCBI Taxonomy" id="28588"/>
    <lineage>
        <taxon>Eukaryota</taxon>
        <taxon>Metazoa</taxon>
        <taxon>Ecdysozoa</taxon>
        <taxon>Arthropoda</taxon>
        <taxon>Hexapoda</taxon>
        <taxon>Insecta</taxon>
        <taxon>Pterygota</taxon>
        <taxon>Neoptera</taxon>
        <taxon>Endopterygota</taxon>
        <taxon>Diptera</taxon>
        <taxon>Brachycera</taxon>
        <taxon>Muscomorpha</taxon>
        <taxon>Tephritoidea</taxon>
        <taxon>Tephritidae</taxon>
        <taxon>Zeugodacus</taxon>
        <taxon>Zeugodacus</taxon>
    </lineage>
</organism>
<dbReference type="PANTHER" id="PTHR11857">
    <property type="entry name" value="ODORANT BINDING PROTEIN-RELATED"/>
    <property type="match status" value="1"/>
</dbReference>
<evidence type="ECO:0000256" key="1">
    <source>
        <dbReference type="ARBA" id="ARBA00004613"/>
    </source>
</evidence>
<feature type="signal peptide" evidence="5">
    <location>
        <begin position="1"/>
        <end position="25"/>
    </location>
</feature>
<evidence type="ECO:0000256" key="4">
    <source>
        <dbReference type="ARBA" id="ARBA00022729"/>
    </source>
</evidence>
<dbReference type="AlphaFoldDB" id="A0A6M9TZK9"/>
<keyword evidence="4 5" id="KW-0732">Signal</keyword>
<dbReference type="InterPro" id="IPR006170">
    <property type="entry name" value="PBP/GOBP"/>
</dbReference>
<feature type="chain" id="PRO_5027074345" evidence="5">
    <location>
        <begin position="26"/>
        <end position="148"/>
    </location>
</feature>
<dbReference type="PANTHER" id="PTHR11857:SF43">
    <property type="entry name" value="GEO07291P1-RELATED"/>
    <property type="match status" value="1"/>
</dbReference>
<keyword evidence="3" id="KW-0964">Secreted</keyword>
<evidence type="ECO:0000256" key="2">
    <source>
        <dbReference type="ARBA" id="ARBA00008098"/>
    </source>
</evidence>
<protein>
    <submittedName>
        <fullName evidence="6">Odorant-binding protein</fullName>
    </submittedName>
</protein>
<evidence type="ECO:0000313" key="6">
    <source>
        <dbReference type="EMBL" id="QKN21228.1"/>
    </source>
</evidence>
<dbReference type="EMBL" id="MT474516">
    <property type="protein sequence ID" value="QKN21228.1"/>
    <property type="molecule type" value="mRNA"/>
</dbReference>
<evidence type="ECO:0000256" key="3">
    <source>
        <dbReference type="ARBA" id="ARBA00022525"/>
    </source>
</evidence>
<reference evidence="6" key="1">
    <citation type="journal article" date="2020" name="Mol. Phylogenet. Evol.">
        <title>Analyses of chemosensory genes provide insight into the evolution of behavioral differences to phytochemicals in Bactrocera species.</title>
        <authorList>
            <person name="Wu Z."/>
            <person name="Cui Y."/>
            <person name="Ma J."/>
            <person name="Qu M."/>
            <person name="Lin J."/>
        </authorList>
    </citation>
    <scope>NUCLEOTIDE SEQUENCE</scope>
</reference>
<dbReference type="GO" id="GO:0007608">
    <property type="term" value="P:sensory perception of smell"/>
    <property type="evidence" value="ECO:0007669"/>
    <property type="project" value="TreeGrafter"/>
</dbReference>
<dbReference type="Gene3D" id="1.10.238.20">
    <property type="entry name" value="Pheromone/general odorant binding protein domain"/>
    <property type="match status" value="1"/>
</dbReference>
<gene>
    <name evidence="6" type="primary">OBP99d</name>
</gene>
<dbReference type="SUPFAM" id="SSF47565">
    <property type="entry name" value="Insect pheromone/odorant-binding proteins"/>
    <property type="match status" value="1"/>
</dbReference>
<evidence type="ECO:0000256" key="5">
    <source>
        <dbReference type="SAM" id="SignalP"/>
    </source>
</evidence>
<sequence>MLKTIIIKWAVVICVLINLCTKTTAIPISEQEEASHRLHKAHGICIQNITSPTSTDDDTSTRQLVGAYVRCIATNVGLWNDATGYNAKQVAKFFIKERNENEVMTLVDYCNQKHKQADLDLWAYEAYRCATAGRMGAWLSAYVRSAKL</sequence>
<proteinExistence type="evidence at transcript level"/>
<dbReference type="GO" id="GO:0005615">
    <property type="term" value="C:extracellular space"/>
    <property type="evidence" value="ECO:0007669"/>
    <property type="project" value="TreeGrafter"/>
</dbReference>
<accession>A0A6M9TZK9</accession>
<comment type="similarity">
    <text evidence="2">Belongs to the PBP/GOBP family.</text>
</comment>